<keyword evidence="1" id="KW-0732">Signal</keyword>
<evidence type="ECO:0000313" key="2">
    <source>
        <dbReference type="EMBL" id="KDR79398.1"/>
    </source>
</evidence>
<gene>
    <name evidence="2" type="ORF">GALMADRAFT_243462</name>
</gene>
<sequence length="72" mass="8169">MIKSRLCTLLFLVCIFIYGTEWVSTEVFYVFPDLQFVVSSLTVASDYPPRASSTVHILVYGRELGAVNLDYI</sequence>
<proteinExistence type="predicted"/>
<accession>A0A067TKB5</accession>
<dbReference type="HOGENOM" id="CLU_2722425_0_0_1"/>
<protein>
    <submittedName>
        <fullName evidence="2">Uncharacterized protein</fullName>
    </submittedName>
</protein>
<feature type="signal peptide" evidence="1">
    <location>
        <begin position="1"/>
        <end position="22"/>
    </location>
</feature>
<keyword evidence="3" id="KW-1185">Reference proteome</keyword>
<dbReference type="AlphaFoldDB" id="A0A067TKB5"/>
<evidence type="ECO:0000256" key="1">
    <source>
        <dbReference type="SAM" id="SignalP"/>
    </source>
</evidence>
<name>A0A067TKB5_GALM3</name>
<evidence type="ECO:0000313" key="3">
    <source>
        <dbReference type="Proteomes" id="UP000027222"/>
    </source>
</evidence>
<feature type="chain" id="PRO_5001649409" evidence="1">
    <location>
        <begin position="23"/>
        <end position="72"/>
    </location>
</feature>
<dbReference type="Proteomes" id="UP000027222">
    <property type="component" value="Unassembled WGS sequence"/>
</dbReference>
<organism evidence="2 3">
    <name type="scientific">Galerina marginata (strain CBS 339.88)</name>
    <dbReference type="NCBI Taxonomy" id="685588"/>
    <lineage>
        <taxon>Eukaryota</taxon>
        <taxon>Fungi</taxon>
        <taxon>Dikarya</taxon>
        <taxon>Basidiomycota</taxon>
        <taxon>Agaricomycotina</taxon>
        <taxon>Agaricomycetes</taxon>
        <taxon>Agaricomycetidae</taxon>
        <taxon>Agaricales</taxon>
        <taxon>Agaricineae</taxon>
        <taxon>Strophariaceae</taxon>
        <taxon>Galerina</taxon>
    </lineage>
</organism>
<dbReference type="EMBL" id="KL142373">
    <property type="protein sequence ID" value="KDR79398.1"/>
    <property type="molecule type" value="Genomic_DNA"/>
</dbReference>
<reference evidence="3" key="1">
    <citation type="journal article" date="2014" name="Proc. Natl. Acad. Sci. U.S.A.">
        <title>Extensive sampling of basidiomycete genomes demonstrates inadequacy of the white-rot/brown-rot paradigm for wood decay fungi.</title>
        <authorList>
            <person name="Riley R."/>
            <person name="Salamov A.A."/>
            <person name="Brown D.W."/>
            <person name="Nagy L.G."/>
            <person name="Floudas D."/>
            <person name="Held B.W."/>
            <person name="Levasseur A."/>
            <person name="Lombard V."/>
            <person name="Morin E."/>
            <person name="Otillar R."/>
            <person name="Lindquist E.A."/>
            <person name="Sun H."/>
            <person name="LaButti K.M."/>
            <person name="Schmutz J."/>
            <person name="Jabbour D."/>
            <person name="Luo H."/>
            <person name="Baker S.E."/>
            <person name="Pisabarro A.G."/>
            <person name="Walton J.D."/>
            <person name="Blanchette R.A."/>
            <person name="Henrissat B."/>
            <person name="Martin F."/>
            <person name="Cullen D."/>
            <person name="Hibbett D.S."/>
            <person name="Grigoriev I.V."/>
        </authorList>
    </citation>
    <scope>NUCLEOTIDE SEQUENCE [LARGE SCALE GENOMIC DNA]</scope>
    <source>
        <strain evidence="3">CBS 339.88</strain>
    </source>
</reference>